<dbReference type="GO" id="GO:0015074">
    <property type="term" value="P:DNA integration"/>
    <property type="evidence" value="ECO:0007669"/>
    <property type="project" value="UniProtKB-KW"/>
</dbReference>
<dbReference type="PANTHER" id="PTHR30629">
    <property type="entry name" value="PROPHAGE INTEGRASE"/>
    <property type="match status" value="1"/>
</dbReference>
<dbReference type="InterPro" id="IPR013762">
    <property type="entry name" value="Integrase-like_cat_sf"/>
</dbReference>
<sequence length="187" mass="21542">MFWRGFVHPENKMGPTIKLALKGILLTGQRPSEICSMELAELDEKMEWWTIPGSKTKNGRQHRVPINELMQEVIKQAIAARPDGAKDSDFVFSSIRKFGEPVTRDGLSRGFRQNLKSFDLSENPATPHDLRRTFTTEGGRIGIPREHRKRILNHIDNDVTAVYDLYEYDSEKSYAMEKWGQHIQSLI</sequence>
<keyword evidence="6" id="KW-1185">Reference proteome</keyword>
<dbReference type="PANTHER" id="PTHR30629:SF2">
    <property type="entry name" value="PROPHAGE INTEGRASE INTS-RELATED"/>
    <property type="match status" value="1"/>
</dbReference>
<dbReference type="PROSITE" id="PS51898">
    <property type="entry name" value="TYR_RECOMBINASE"/>
    <property type="match status" value="1"/>
</dbReference>
<proteinExistence type="inferred from homology"/>
<feature type="domain" description="Tyr recombinase" evidence="4">
    <location>
        <begin position="1"/>
        <end position="176"/>
    </location>
</feature>
<dbReference type="GO" id="GO:0003677">
    <property type="term" value="F:DNA binding"/>
    <property type="evidence" value="ECO:0007669"/>
    <property type="project" value="InterPro"/>
</dbReference>
<accession>A0A917C8J8</accession>
<protein>
    <recommendedName>
        <fullName evidence="4">Tyr recombinase domain-containing protein</fullName>
    </recommendedName>
</protein>
<evidence type="ECO:0000313" key="6">
    <source>
        <dbReference type="Proteomes" id="UP000632498"/>
    </source>
</evidence>
<keyword evidence="2" id="KW-0229">DNA integration</keyword>
<comment type="similarity">
    <text evidence="1">Belongs to the 'phage' integrase family.</text>
</comment>
<dbReference type="Pfam" id="PF00589">
    <property type="entry name" value="Phage_integrase"/>
    <property type="match status" value="1"/>
</dbReference>
<dbReference type="CDD" id="cd00801">
    <property type="entry name" value="INT_P4_C"/>
    <property type="match status" value="1"/>
</dbReference>
<gene>
    <name evidence="5" type="ORF">GCM10011332_31200</name>
</gene>
<dbReference type="Gene3D" id="1.10.443.10">
    <property type="entry name" value="Intergrase catalytic core"/>
    <property type="match status" value="1"/>
</dbReference>
<evidence type="ECO:0000256" key="1">
    <source>
        <dbReference type="ARBA" id="ARBA00008857"/>
    </source>
</evidence>
<dbReference type="Proteomes" id="UP000632498">
    <property type="component" value="Unassembled WGS sequence"/>
</dbReference>
<dbReference type="SUPFAM" id="SSF56349">
    <property type="entry name" value="DNA breaking-rejoining enzymes"/>
    <property type="match status" value="1"/>
</dbReference>
<dbReference type="InterPro" id="IPR050808">
    <property type="entry name" value="Phage_Integrase"/>
</dbReference>
<dbReference type="InterPro" id="IPR002104">
    <property type="entry name" value="Integrase_catalytic"/>
</dbReference>
<reference evidence="5" key="1">
    <citation type="journal article" date="2014" name="Int. J. Syst. Evol. Microbiol.">
        <title>Complete genome sequence of Corynebacterium casei LMG S-19264T (=DSM 44701T), isolated from a smear-ripened cheese.</title>
        <authorList>
            <consortium name="US DOE Joint Genome Institute (JGI-PGF)"/>
            <person name="Walter F."/>
            <person name="Albersmeier A."/>
            <person name="Kalinowski J."/>
            <person name="Ruckert C."/>
        </authorList>
    </citation>
    <scope>NUCLEOTIDE SEQUENCE</scope>
    <source>
        <strain evidence="5">CGMCC 1.15254</strain>
    </source>
</reference>
<evidence type="ECO:0000256" key="3">
    <source>
        <dbReference type="ARBA" id="ARBA00023172"/>
    </source>
</evidence>
<comment type="caution">
    <text evidence="5">The sequence shown here is derived from an EMBL/GenBank/DDBJ whole genome shotgun (WGS) entry which is preliminary data.</text>
</comment>
<dbReference type="EMBL" id="BMHV01000035">
    <property type="protein sequence ID" value="GGF74913.1"/>
    <property type="molecule type" value="Genomic_DNA"/>
</dbReference>
<evidence type="ECO:0000313" key="5">
    <source>
        <dbReference type="EMBL" id="GGF74913.1"/>
    </source>
</evidence>
<keyword evidence="3" id="KW-0233">DNA recombination</keyword>
<evidence type="ECO:0000259" key="4">
    <source>
        <dbReference type="PROSITE" id="PS51898"/>
    </source>
</evidence>
<evidence type="ECO:0000256" key="2">
    <source>
        <dbReference type="ARBA" id="ARBA00022908"/>
    </source>
</evidence>
<reference evidence="5" key="2">
    <citation type="submission" date="2020-09" db="EMBL/GenBank/DDBJ databases">
        <authorList>
            <person name="Sun Q."/>
            <person name="Zhou Y."/>
        </authorList>
    </citation>
    <scope>NUCLEOTIDE SEQUENCE</scope>
    <source>
        <strain evidence="5">CGMCC 1.15254</strain>
    </source>
</reference>
<organism evidence="5 6">
    <name type="scientific">Terasakiella brassicae</name>
    <dbReference type="NCBI Taxonomy" id="1634917"/>
    <lineage>
        <taxon>Bacteria</taxon>
        <taxon>Pseudomonadati</taxon>
        <taxon>Pseudomonadota</taxon>
        <taxon>Alphaproteobacteria</taxon>
        <taxon>Rhodospirillales</taxon>
        <taxon>Terasakiellaceae</taxon>
        <taxon>Terasakiella</taxon>
    </lineage>
</organism>
<dbReference type="InterPro" id="IPR011010">
    <property type="entry name" value="DNA_brk_join_enz"/>
</dbReference>
<dbReference type="GO" id="GO:0006310">
    <property type="term" value="P:DNA recombination"/>
    <property type="evidence" value="ECO:0007669"/>
    <property type="project" value="UniProtKB-KW"/>
</dbReference>
<dbReference type="AlphaFoldDB" id="A0A917C8J8"/>
<name>A0A917C8J8_9PROT</name>